<gene>
    <name evidence="2" type="ORF">CFP56_028510</name>
</gene>
<dbReference type="EMBL" id="PKMF04000467">
    <property type="protein sequence ID" value="KAK7830171.1"/>
    <property type="molecule type" value="Genomic_DNA"/>
</dbReference>
<feature type="region of interest" description="Disordered" evidence="1">
    <location>
        <begin position="167"/>
        <end position="190"/>
    </location>
</feature>
<feature type="region of interest" description="Disordered" evidence="1">
    <location>
        <begin position="124"/>
        <end position="144"/>
    </location>
</feature>
<protein>
    <submittedName>
        <fullName evidence="2">Uncharacterized protein</fullName>
    </submittedName>
</protein>
<feature type="compositionally biased region" description="Acidic residues" evidence="1">
    <location>
        <begin position="44"/>
        <end position="60"/>
    </location>
</feature>
<organism evidence="2 3">
    <name type="scientific">Quercus suber</name>
    <name type="common">Cork oak</name>
    <dbReference type="NCBI Taxonomy" id="58331"/>
    <lineage>
        <taxon>Eukaryota</taxon>
        <taxon>Viridiplantae</taxon>
        <taxon>Streptophyta</taxon>
        <taxon>Embryophyta</taxon>
        <taxon>Tracheophyta</taxon>
        <taxon>Spermatophyta</taxon>
        <taxon>Magnoliopsida</taxon>
        <taxon>eudicotyledons</taxon>
        <taxon>Gunneridae</taxon>
        <taxon>Pentapetalae</taxon>
        <taxon>rosids</taxon>
        <taxon>fabids</taxon>
        <taxon>Fagales</taxon>
        <taxon>Fagaceae</taxon>
        <taxon>Quercus</taxon>
    </lineage>
</organism>
<feature type="compositionally biased region" description="Low complexity" evidence="1">
    <location>
        <begin position="1"/>
        <end position="18"/>
    </location>
</feature>
<keyword evidence="3" id="KW-1185">Reference proteome</keyword>
<proteinExistence type="predicted"/>
<evidence type="ECO:0000313" key="3">
    <source>
        <dbReference type="Proteomes" id="UP000237347"/>
    </source>
</evidence>
<comment type="caution">
    <text evidence="2">The sequence shown here is derived from an EMBL/GenBank/DDBJ whole genome shotgun (WGS) entry which is preliminary data.</text>
</comment>
<feature type="region of interest" description="Disordered" evidence="1">
    <location>
        <begin position="1"/>
        <end position="79"/>
    </location>
</feature>
<dbReference type="Proteomes" id="UP000237347">
    <property type="component" value="Unassembled WGS sequence"/>
</dbReference>
<evidence type="ECO:0000256" key="1">
    <source>
        <dbReference type="SAM" id="MobiDB-lite"/>
    </source>
</evidence>
<name>A0AAW0JVA7_QUESU</name>
<reference evidence="2 3" key="1">
    <citation type="journal article" date="2018" name="Sci. Data">
        <title>The draft genome sequence of cork oak.</title>
        <authorList>
            <person name="Ramos A.M."/>
            <person name="Usie A."/>
            <person name="Barbosa P."/>
            <person name="Barros P.M."/>
            <person name="Capote T."/>
            <person name="Chaves I."/>
            <person name="Simoes F."/>
            <person name="Abreu I."/>
            <person name="Carrasquinho I."/>
            <person name="Faro C."/>
            <person name="Guimaraes J.B."/>
            <person name="Mendonca D."/>
            <person name="Nobrega F."/>
            <person name="Rodrigues L."/>
            <person name="Saibo N.J.M."/>
            <person name="Varela M.C."/>
            <person name="Egas C."/>
            <person name="Matos J."/>
            <person name="Miguel C.M."/>
            <person name="Oliveira M.M."/>
            <person name="Ricardo C.P."/>
            <person name="Goncalves S."/>
        </authorList>
    </citation>
    <scope>NUCLEOTIDE SEQUENCE [LARGE SCALE GENOMIC DNA]</scope>
    <source>
        <strain evidence="3">cv. HL8</strain>
    </source>
</reference>
<evidence type="ECO:0000313" key="2">
    <source>
        <dbReference type="EMBL" id="KAK7830171.1"/>
    </source>
</evidence>
<sequence>MSENDTNTNPTENDPENTFLSDNSKKKKTYAEATVDAIKHETLYEEEEQENDDGDNDTVETETRGNNIDQPGDKEQFNEETWEINVSIKLKQKMASPWQTSIIIKLMGKQLGYRALQTRTRVRGIGQREYPLKSKNPSDSYPPNHKVNFKQTSNTFQALQVDENDMVAPTDSAETGTRQATIIRPKRGGR</sequence>
<accession>A0AAW0JVA7</accession>
<dbReference type="AlphaFoldDB" id="A0AAW0JVA7"/>